<feature type="chain" id="PRO_5045824859" description="Secreted protein" evidence="2">
    <location>
        <begin position="24"/>
        <end position="450"/>
    </location>
</feature>
<comment type="caution">
    <text evidence="3">The sequence shown here is derived from an EMBL/GenBank/DDBJ whole genome shotgun (WGS) entry which is preliminary data.</text>
</comment>
<gene>
    <name evidence="3" type="ORF">GCM10022224_012580</name>
</gene>
<proteinExistence type="predicted"/>
<evidence type="ECO:0008006" key="5">
    <source>
        <dbReference type="Google" id="ProtNLM"/>
    </source>
</evidence>
<sequence>MSRSLLLVSLAAGSLTAPAPATAAASEPEIRSITVRPAEPVVGARGSVRLVIDVIARGARGKDGVTVKVEPGAPPAQAPETPPIASPGQSPAQPPAQSPAQPPAVPGQAPVQHPEQAPGQATARTPARPPVQAQILAPGQNPAQSQALSPPLTAAQASTHVPERTRPHTHAGTRPHAPSQVAAPVAGSGKVSTPSPVAPGRGGPAGYPHTAGHSQSGPKQQPGTRYPQPGQAGPNRTSTNPRPVHEYPNHAHVQPDAAVLDPQPFPAYAAAPKVGIPGQVTPEIPPRLVWRLTPSPYRMTDGWQTWRFLPDKRLNRFYPTGTWTITATAKGRDGATVTQYASFELKRETKLASVRAEKSAQADGVRLRGSLTRVDPRGLTDYGPFAKQRLEILWRPDTTSRWERVGETTTDAAGEFVGTVQGRTGGHWRVHYPGTGHYAPETSKSRQIEQ</sequence>
<dbReference type="RefSeq" id="WP_344873893.1">
    <property type="nucleotide sequence ID" value="NZ_BAAAZP010000017.1"/>
</dbReference>
<evidence type="ECO:0000313" key="3">
    <source>
        <dbReference type="EMBL" id="GAA3651174.1"/>
    </source>
</evidence>
<feature type="signal peptide" evidence="2">
    <location>
        <begin position="1"/>
        <end position="23"/>
    </location>
</feature>
<keyword evidence="4" id="KW-1185">Reference proteome</keyword>
<protein>
    <recommendedName>
        <fullName evidence="5">Secreted protein</fullName>
    </recommendedName>
</protein>
<reference evidence="4" key="1">
    <citation type="journal article" date="2019" name="Int. J. Syst. Evol. Microbiol.">
        <title>The Global Catalogue of Microorganisms (GCM) 10K type strain sequencing project: providing services to taxonomists for standard genome sequencing and annotation.</title>
        <authorList>
            <consortium name="The Broad Institute Genomics Platform"/>
            <consortium name="The Broad Institute Genome Sequencing Center for Infectious Disease"/>
            <person name="Wu L."/>
            <person name="Ma J."/>
        </authorList>
    </citation>
    <scope>NUCLEOTIDE SEQUENCE [LARGE SCALE GENOMIC DNA]</scope>
    <source>
        <strain evidence="4">JCM 16904</strain>
    </source>
</reference>
<feature type="compositionally biased region" description="Pro residues" evidence="1">
    <location>
        <begin position="92"/>
        <end position="105"/>
    </location>
</feature>
<evidence type="ECO:0000256" key="1">
    <source>
        <dbReference type="SAM" id="MobiDB-lite"/>
    </source>
</evidence>
<organism evidence="3 4">
    <name type="scientific">Nonomuraea antimicrobica</name>
    <dbReference type="NCBI Taxonomy" id="561173"/>
    <lineage>
        <taxon>Bacteria</taxon>
        <taxon>Bacillati</taxon>
        <taxon>Actinomycetota</taxon>
        <taxon>Actinomycetes</taxon>
        <taxon>Streptosporangiales</taxon>
        <taxon>Streptosporangiaceae</taxon>
        <taxon>Nonomuraea</taxon>
    </lineage>
</organism>
<dbReference type="Proteomes" id="UP001500902">
    <property type="component" value="Unassembled WGS sequence"/>
</dbReference>
<evidence type="ECO:0000313" key="4">
    <source>
        <dbReference type="Proteomes" id="UP001500902"/>
    </source>
</evidence>
<dbReference type="EMBL" id="BAAAZP010000017">
    <property type="protein sequence ID" value="GAA3651174.1"/>
    <property type="molecule type" value="Genomic_DNA"/>
</dbReference>
<keyword evidence="2" id="KW-0732">Signal</keyword>
<feature type="compositionally biased region" description="Pro residues" evidence="1">
    <location>
        <begin position="72"/>
        <end position="85"/>
    </location>
</feature>
<name>A0ABP7B827_9ACTN</name>
<feature type="compositionally biased region" description="Polar residues" evidence="1">
    <location>
        <begin position="212"/>
        <end position="223"/>
    </location>
</feature>
<accession>A0ABP7B827</accession>
<evidence type="ECO:0000256" key="2">
    <source>
        <dbReference type="SAM" id="SignalP"/>
    </source>
</evidence>
<feature type="region of interest" description="Disordered" evidence="1">
    <location>
        <begin position="65"/>
        <end position="249"/>
    </location>
</feature>